<dbReference type="Gene3D" id="3.90.1140.10">
    <property type="entry name" value="Cyclic phosphodiesterase"/>
    <property type="match status" value="1"/>
</dbReference>
<proteinExistence type="predicted"/>
<evidence type="ECO:0008006" key="3">
    <source>
        <dbReference type="Google" id="ProtNLM"/>
    </source>
</evidence>
<evidence type="ECO:0000313" key="2">
    <source>
        <dbReference type="EMBL" id="CAA9473856.1"/>
    </source>
</evidence>
<sequence>MLPPESLHVTLVFLGEQPESVLNSISEGVTASARPVRGLALGSPAAFGRGKALALKLVDRAGECAALQSSLSSLMSSAVGHQPDARSFRPHLTVARGNDIRARGLPAAPATGDFDGRAVTLFLSHLGRGGARYEALVSAPLYVPGQ</sequence>
<protein>
    <recommendedName>
        <fullName evidence="3">RNA 2',3'-cyclic phosphodiesterase</fullName>
    </recommendedName>
</protein>
<evidence type="ECO:0000256" key="1">
    <source>
        <dbReference type="ARBA" id="ARBA00022801"/>
    </source>
</evidence>
<dbReference type="EMBL" id="CADCVT010000017">
    <property type="protein sequence ID" value="CAA9473856.1"/>
    <property type="molecule type" value="Genomic_DNA"/>
</dbReference>
<dbReference type="Pfam" id="PF13563">
    <property type="entry name" value="2_5_RNA_ligase2"/>
    <property type="match status" value="1"/>
</dbReference>
<dbReference type="NCBIfam" id="TIGR02258">
    <property type="entry name" value="2_5_ligase"/>
    <property type="match status" value="1"/>
</dbReference>
<dbReference type="InterPro" id="IPR009097">
    <property type="entry name" value="Cyclic_Pdiesterase"/>
</dbReference>
<name>A0A6J4RQT8_9ACTN</name>
<dbReference type="GO" id="GO:0004113">
    <property type="term" value="F:2',3'-cyclic-nucleotide 3'-phosphodiesterase activity"/>
    <property type="evidence" value="ECO:0007669"/>
    <property type="project" value="InterPro"/>
</dbReference>
<dbReference type="PANTHER" id="PTHR35561">
    <property type="entry name" value="RNA 2',3'-CYCLIC PHOSPHODIESTERASE"/>
    <property type="match status" value="1"/>
</dbReference>
<accession>A0A6J4RQT8</accession>
<dbReference type="PANTHER" id="PTHR35561:SF1">
    <property type="entry name" value="RNA 2',3'-CYCLIC PHOSPHODIESTERASE"/>
    <property type="match status" value="1"/>
</dbReference>
<dbReference type="InterPro" id="IPR004175">
    <property type="entry name" value="RNA_CPDase"/>
</dbReference>
<keyword evidence="1" id="KW-0378">Hydrolase</keyword>
<dbReference type="SUPFAM" id="SSF55144">
    <property type="entry name" value="LigT-like"/>
    <property type="match status" value="1"/>
</dbReference>
<dbReference type="GO" id="GO:0008664">
    <property type="term" value="F:RNA 2',3'-cyclic 3'-phosphodiesterase activity"/>
    <property type="evidence" value="ECO:0007669"/>
    <property type="project" value="InterPro"/>
</dbReference>
<gene>
    <name evidence="2" type="ORF">AVDCRST_MAG85-148</name>
</gene>
<dbReference type="AlphaFoldDB" id="A0A6J4RQT8"/>
<reference evidence="2" key="1">
    <citation type="submission" date="2020-02" db="EMBL/GenBank/DDBJ databases">
        <authorList>
            <person name="Meier V. D."/>
        </authorList>
    </citation>
    <scope>NUCLEOTIDE SEQUENCE</scope>
    <source>
        <strain evidence="2">AVDCRST_MAG85</strain>
    </source>
</reference>
<organism evidence="2">
    <name type="scientific">uncultured Solirubrobacteraceae bacterium</name>
    <dbReference type="NCBI Taxonomy" id="1162706"/>
    <lineage>
        <taxon>Bacteria</taxon>
        <taxon>Bacillati</taxon>
        <taxon>Actinomycetota</taxon>
        <taxon>Thermoleophilia</taxon>
        <taxon>Solirubrobacterales</taxon>
        <taxon>Solirubrobacteraceae</taxon>
        <taxon>environmental samples</taxon>
    </lineage>
</organism>